<dbReference type="Gene3D" id="3.30.160.60">
    <property type="entry name" value="Classic Zinc Finger"/>
    <property type="match status" value="1"/>
</dbReference>
<dbReference type="GO" id="GO:0008270">
    <property type="term" value="F:zinc ion binding"/>
    <property type="evidence" value="ECO:0007669"/>
    <property type="project" value="UniProtKB-KW"/>
</dbReference>
<keyword evidence="5" id="KW-0805">Transcription regulation</keyword>
<proteinExistence type="predicted"/>
<organism evidence="10 11">
    <name type="scientific">Digitaria exilis</name>
    <dbReference type="NCBI Taxonomy" id="1010633"/>
    <lineage>
        <taxon>Eukaryota</taxon>
        <taxon>Viridiplantae</taxon>
        <taxon>Streptophyta</taxon>
        <taxon>Embryophyta</taxon>
        <taxon>Tracheophyta</taxon>
        <taxon>Spermatophyta</taxon>
        <taxon>Magnoliopsida</taxon>
        <taxon>Liliopsida</taxon>
        <taxon>Poales</taxon>
        <taxon>Poaceae</taxon>
        <taxon>PACMAD clade</taxon>
        <taxon>Panicoideae</taxon>
        <taxon>Panicodae</taxon>
        <taxon>Paniceae</taxon>
        <taxon>Anthephorinae</taxon>
        <taxon>Digitaria</taxon>
    </lineage>
</organism>
<dbReference type="SMART" id="SM00355">
    <property type="entry name" value="ZnF_C2H2"/>
    <property type="match status" value="2"/>
</dbReference>
<feature type="region of interest" description="Disordered" evidence="8">
    <location>
        <begin position="244"/>
        <end position="276"/>
    </location>
</feature>
<feature type="region of interest" description="Disordered" evidence="8">
    <location>
        <begin position="358"/>
        <end position="396"/>
    </location>
</feature>
<keyword evidence="1" id="KW-0479">Metal-binding</keyword>
<dbReference type="GO" id="GO:0000976">
    <property type="term" value="F:transcription cis-regulatory region binding"/>
    <property type="evidence" value="ECO:0007669"/>
    <property type="project" value="TreeGrafter"/>
</dbReference>
<dbReference type="InterPro" id="IPR013087">
    <property type="entry name" value="Znf_C2H2_type"/>
</dbReference>
<dbReference type="EMBL" id="JACEFO010002199">
    <property type="protein sequence ID" value="KAF8673910.1"/>
    <property type="molecule type" value="Genomic_DNA"/>
</dbReference>
<dbReference type="InterPro" id="IPR036236">
    <property type="entry name" value="Znf_C2H2_sf"/>
</dbReference>
<dbReference type="Proteomes" id="UP000636709">
    <property type="component" value="Unassembled WGS sequence"/>
</dbReference>
<evidence type="ECO:0000256" key="3">
    <source>
        <dbReference type="ARBA" id="ARBA00022771"/>
    </source>
</evidence>
<feature type="compositionally biased region" description="Low complexity" evidence="8">
    <location>
        <begin position="474"/>
        <end position="492"/>
    </location>
</feature>
<evidence type="ECO:0000256" key="7">
    <source>
        <dbReference type="PROSITE-ProRule" id="PRU00042"/>
    </source>
</evidence>
<dbReference type="PROSITE" id="PS00028">
    <property type="entry name" value="ZINC_FINGER_C2H2_1"/>
    <property type="match status" value="2"/>
</dbReference>
<evidence type="ECO:0000313" key="11">
    <source>
        <dbReference type="Proteomes" id="UP000636709"/>
    </source>
</evidence>
<feature type="region of interest" description="Disordered" evidence="8">
    <location>
        <begin position="94"/>
        <end position="115"/>
    </location>
</feature>
<keyword evidence="6" id="KW-0804">Transcription</keyword>
<dbReference type="PROSITE" id="PS50157">
    <property type="entry name" value="ZINC_FINGER_C2H2_2"/>
    <property type="match status" value="2"/>
</dbReference>
<feature type="compositionally biased region" description="Basic residues" evidence="8">
    <location>
        <begin position="372"/>
        <end position="388"/>
    </location>
</feature>
<evidence type="ECO:0000256" key="8">
    <source>
        <dbReference type="SAM" id="MobiDB-lite"/>
    </source>
</evidence>
<feature type="domain" description="C2H2-type" evidence="9">
    <location>
        <begin position="501"/>
        <end position="523"/>
    </location>
</feature>
<dbReference type="GO" id="GO:0005634">
    <property type="term" value="C:nucleus"/>
    <property type="evidence" value="ECO:0007669"/>
    <property type="project" value="TreeGrafter"/>
</dbReference>
<evidence type="ECO:0000256" key="6">
    <source>
        <dbReference type="ARBA" id="ARBA00023163"/>
    </source>
</evidence>
<dbReference type="PANTHER" id="PTHR45988">
    <property type="entry name" value="C2H2 TYPE ZINC FINGER TRANSCRIPTION FACTOR FAMILY-RELATED"/>
    <property type="match status" value="1"/>
</dbReference>
<dbReference type="GO" id="GO:0003700">
    <property type="term" value="F:DNA-binding transcription factor activity"/>
    <property type="evidence" value="ECO:0007669"/>
    <property type="project" value="InterPro"/>
</dbReference>
<name>A0A835AWI8_9POAL</name>
<keyword evidence="4" id="KW-0862">Zinc</keyword>
<feature type="domain" description="C2H2-type" evidence="9">
    <location>
        <begin position="427"/>
        <end position="454"/>
    </location>
</feature>
<reference evidence="10" key="1">
    <citation type="submission" date="2020-07" db="EMBL/GenBank/DDBJ databases">
        <title>Genome sequence and genetic diversity analysis of an under-domesticated orphan crop, white fonio (Digitaria exilis).</title>
        <authorList>
            <person name="Bennetzen J.L."/>
            <person name="Chen S."/>
            <person name="Ma X."/>
            <person name="Wang X."/>
            <person name="Yssel A.E.J."/>
            <person name="Chaluvadi S.R."/>
            <person name="Johnson M."/>
            <person name="Gangashetty P."/>
            <person name="Hamidou F."/>
            <person name="Sanogo M.D."/>
            <person name="Zwaenepoel A."/>
            <person name="Wallace J."/>
            <person name="Van De Peer Y."/>
            <person name="Van Deynze A."/>
        </authorList>
    </citation>
    <scope>NUCLEOTIDE SEQUENCE</scope>
    <source>
        <tissue evidence="10">Leaves</tissue>
    </source>
</reference>
<feature type="region of interest" description="Disordered" evidence="8">
    <location>
        <begin position="474"/>
        <end position="498"/>
    </location>
</feature>
<evidence type="ECO:0000256" key="1">
    <source>
        <dbReference type="ARBA" id="ARBA00022723"/>
    </source>
</evidence>
<keyword evidence="3 7" id="KW-0863">Zinc-finger</keyword>
<protein>
    <recommendedName>
        <fullName evidence="9">C2H2-type domain-containing protein</fullName>
    </recommendedName>
</protein>
<evidence type="ECO:0000256" key="5">
    <source>
        <dbReference type="ARBA" id="ARBA00023015"/>
    </source>
</evidence>
<feature type="compositionally biased region" description="Low complexity" evidence="8">
    <location>
        <begin position="245"/>
        <end position="258"/>
    </location>
</feature>
<accession>A0A835AWI8</accession>
<evidence type="ECO:0000256" key="4">
    <source>
        <dbReference type="ARBA" id="ARBA00022833"/>
    </source>
</evidence>
<evidence type="ECO:0000256" key="2">
    <source>
        <dbReference type="ARBA" id="ARBA00022737"/>
    </source>
</evidence>
<evidence type="ECO:0000259" key="9">
    <source>
        <dbReference type="PROSITE" id="PS50157"/>
    </source>
</evidence>
<dbReference type="AlphaFoldDB" id="A0A835AWI8"/>
<comment type="caution">
    <text evidence="10">The sequence shown here is derived from an EMBL/GenBank/DDBJ whole genome shotgun (WGS) entry which is preliminary data.</text>
</comment>
<keyword evidence="11" id="KW-1185">Reference proteome</keyword>
<evidence type="ECO:0000313" key="10">
    <source>
        <dbReference type="EMBL" id="KAF8673910.1"/>
    </source>
</evidence>
<gene>
    <name evidence="10" type="ORF">HU200_048358</name>
</gene>
<dbReference type="PANTHER" id="PTHR45988:SF91">
    <property type="entry name" value="ZINC FINGER PROTEIN 1"/>
    <property type="match status" value="1"/>
</dbReference>
<sequence length="598" mass="63918">MGLYGLHRSACRDAEAAGGLWLARWRWIPRRINRDGASDRSSPEVMGRRATGDNKSGIRPRVSVVCKLAPPALLADLPFLYVLQPPGNNIKLPILTPQPHQQGNNPARKPRARPVDTQHGLSLIRERNMLGQWAKSKCCTARSTKMLASRSDGAAPARNQDAGQLMAKGPAHVDGALVCRPGRVSFLVGRHAATHRLPPQAAAQTCLSSTADLNYHLAGATVTRPCQCCPEYSTALSILGNQIMNQPRPTNTSTTTSRIRPGTPVAASSHTSKPPTPLLLTSLSPTFWYKTDSILLSVDSHKSAEAHLLFILPLAYSSSSHCSISCSIPPLVPRRRKMAMVVEAAHLDAAAAAAMQWPRHEEESASAEGWARRKRSSSSSSSRRHPRRAAPTTTEEEHLALCLLMLARGQRDTAVPSPAPSPPQADHRCSVCGKAFPSHQALGGHKSSHRARARSPVTLTTTPAAKDHQFPAPAAMAPVSSASSPAASSSTSGGTGSGRMHVCSVCNKTFPTGQALGGHKRCHYEGTANNVVACTSTGFSGRGFDLNVPALPDVVIAADRCVLAGEGDEEEVLSPLAFKKPRLMILAYRVFVPIRSRT</sequence>
<keyword evidence="2" id="KW-0677">Repeat</keyword>
<dbReference type="Pfam" id="PF13912">
    <property type="entry name" value="zf-C2H2_6"/>
    <property type="match status" value="2"/>
</dbReference>
<dbReference type="SUPFAM" id="SSF57667">
    <property type="entry name" value="beta-beta-alpha zinc fingers"/>
    <property type="match status" value="1"/>
</dbReference>
<dbReference type="InterPro" id="IPR044653">
    <property type="entry name" value="AZF1/2/3-like"/>
</dbReference>
<dbReference type="OrthoDB" id="40579at2759"/>